<keyword evidence="2" id="KW-0472">Membrane</keyword>
<keyword evidence="2" id="KW-1133">Transmembrane helix</keyword>
<proteinExistence type="predicted"/>
<gene>
    <name evidence="3" type="ORF">FNA46_07710</name>
</gene>
<feature type="compositionally biased region" description="Low complexity" evidence="1">
    <location>
        <begin position="75"/>
        <end position="87"/>
    </location>
</feature>
<keyword evidence="4" id="KW-1185">Reference proteome</keyword>
<feature type="region of interest" description="Disordered" evidence="1">
    <location>
        <begin position="56"/>
        <end position="96"/>
    </location>
</feature>
<dbReference type="AlphaFoldDB" id="A0A549TCX6"/>
<feature type="transmembrane region" description="Helical" evidence="2">
    <location>
        <begin position="21"/>
        <end position="38"/>
    </location>
</feature>
<evidence type="ECO:0000313" key="3">
    <source>
        <dbReference type="EMBL" id="TRL39814.1"/>
    </source>
</evidence>
<organism evidence="3 4">
    <name type="scientific">Rhizobium straminoryzae</name>
    <dbReference type="NCBI Taxonomy" id="1387186"/>
    <lineage>
        <taxon>Bacteria</taxon>
        <taxon>Pseudomonadati</taxon>
        <taxon>Pseudomonadota</taxon>
        <taxon>Alphaproteobacteria</taxon>
        <taxon>Hyphomicrobiales</taxon>
        <taxon>Rhizobiaceae</taxon>
        <taxon>Rhizobium/Agrobacterium group</taxon>
        <taxon>Rhizobium</taxon>
    </lineage>
</organism>
<protein>
    <submittedName>
        <fullName evidence="3">Uncharacterized protein</fullName>
    </submittedName>
</protein>
<comment type="caution">
    <text evidence="3">The sequence shown here is derived from an EMBL/GenBank/DDBJ whole genome shotgun (WGS) entry which is preliminary data.</text>
</comment>
<dbReference type="RefSeq" id="WP_143124591.1">
    <property type="nucleotide sequence ID" value="NZ_VJMG01000017.1"/>
</dbReference>
<dbReference type="Proteomes" id="UP000316801">
    <property type="component" value="Unassembled WGS sequence"/>
</dbReference>
<reference evidence="3 4" key="1">
    <citation type="submission" date="2019-07" db="EMBL/GenBank/DDBJ databases">
        <title>Ln-dependent methylotrophs.</title>
        <authorList>
            <person name="Tani A."/>
        </authorList>
    </citation>
    <scope>NUCLEOTIDE SEQUENCE [LARGE SCALE GENOMIC DNA]</scope>
    <source>
        <strain evidence="3 4">SM12</strain>
    </source>
</reference>
<sequence>MAKAASSRRRRGGKKKSVIGTRLWIAALVVVAGGIVLHDNGPVRNWLNAHLPDPMKTASARHAGSPSVGATGSGARAASPEMARAAPAPQPRPPMPVATVQTAALSGQESLLGKAYSGTFYFCGQSGLDNCVAGGDLFWFKKQAIRLADIRAPQTDGARCDAERQRGFAAKVRLRTLLNQGQFELVDWPNADGDGGGRKWRVVLRNGQSIGQQLIREGLAHGVSEASKSWC</sequence>
<keyword evidence="2" id="KW-0812">Transmembrane</keyword>
<dbReference type="EMBL" id="VJMG01000017">
    <property type="protein sequence ID" value="TRL39814.1"/>
    <property type="molecule type" value="Genomic_DNA"/>
</dbReference>
<dbReference type="Gene3D" id="2.40.50.90">
    <property type="match status" value="1"/>
</dbReference>
<evidence type="ECO:0000256" key="1">
    <source>
        <dbReference type="SAM" id="MobiDB-lite"/>
    </source>
</evidence>
<evidence type="ECO:0000313" key="4">
    <source>
        <dbReference type="Proteomes" id="UP000316801"/>
    </source>
</evidence>
<name>A0A549TCX6_9HYPH</name>
<dbReference type="SUPFAM" id="SSF50199">
    <property type="entry name" value="Staphylococcal nuclease"/>
    <property type="match status" value="1"/>
</dbReference>
<dbReference type="InterPro" id="IPR035437">
    <property type="entry name" value="SNase_OB-fold_sf"/>
</dbReference>
<accession>A0A549TCX6</accession>
<evidence type="ECO:0000256" key="2">
    <source>
        <dbReference type="SAM" id="Phobius"/>
    </source>
</evidence>